<keyword evidence="3" id="KW-1185">Reference proteome</keyword>
<dbReference type="AlphaFoldDB" id="A0A9P8TPI2"/>
<dbReference type="PANTHER" id="PTHR45862">
    <property type="entry name" value="PROTEIN SGT1 HOMOLOG"/>
    <property type="match status" value="1"/>
</dbReference>
<dbReference type="InterPro" id="IPR011990">
    <property type="entry name" value="TPR-like_helical_dom_sf"/>
</dbReference>
<dbReference type="OrthoDB" id="1898560at2759"/>
<proteinExistence type="predicted"/>
<name>A0A9P8TPI2_WICPI</name>
<dbReference type="SUPFAM" id="SSF48452">
    <property type="entry name" value="TPR-like"/>
    <property type="match status" value="1"/>
</dbReference>
<evidence type="ECO:0008006" key="4">
    <source>
        <dbReference type="Google" id="ProtNLM"/>
    </source>
</evidence>
<reference evidence="2" key="2">
    <citation type="submission" date="2021-01" db="EMBL/GenBank/DDBJ databases">
        <authorList>
            <person name="Schikora-Tamarit M.A."/>
        </authorList>
    </citation>
    <scope>NUCLEOTIDE SEQUENCE</scope>
    <source>
        <strain evidence="2">CBS2887</strain>
    </source>
</reference>
<comment type="caution">
    <text evidence="2">The sequence shown here is derived from an EMBL/GenBank/DDBJ whole genome shotgun (WGS) entry which is preliminary data.</text>
</comment>
<dbReference type="InterPro" id="IPR019734">
    <property type="entry name" value="TPR_rpt"/>
</dbReference>
<evidence type="ECO:0000313" key="2">
    <source>
        <dbReference type="EMBL" id="KAH3686239.1"/>
    </source>
</evidence>
<sequence>MAVEQHLKSGEKLLIDGKLDEALAQFELALKENPESFKGNFEKSIVLQRKKQYDDALRFLKRAEVAAKKRGGKELITKVLFRYCTIFYNLSEFEDAYKSLNSAEQYGHDNREVQLWKTQLNNKLKKLPDLDIDVTATWDDPMNLPEFVKDEDSKTTAAEVKPAAAKVEQPVKPTESKDEQLKKELEAKMANKDNLYPKPTNIRKDWYQSTEQISVSFFV</sequence>
<evidence type="ECO:0000313" key="3">
    <source>
        <dbReference type="Proteomes" id="UP000774326"/>
    </source>
</evidence>
<feature type="non-terminal residue" evidence="2">
    <location>
        <position position="219"/>
    </location>
</feature>
<dbReference type="Proteomes" id="UP000774326">
    <property type="component" value="Unassembled WGS sequence"/>
</dbReference>
<dbReference type="EMBL" id="JAEUBG010001529">
    <property type="protein sequence ID" value="KAH3686239.1"/>
    <property type="molecule type" value="Genomic_DNA"/>
</dbReference>
<reference evidence="2" key="1">
    <citation type="journal article" date="2021" name="Open Biol.">
        <title>Shared evolutionary footprints suggest mitochondrial oxidative damage underlies multiple complex I losses in fungi.</title>
        <authorList>
            <person name="Schikora-Tamarit M.A."/>
            <person name="Marcet-Houben M."/>
            <person name="Nosek J."/>
            <person name="Gabaldon T."/>
        </authorList>
    </citation>
    <scope>NUCLEOTIDE SEQUENCE</scope>
    <source>
        <strain evidence="2">CBS2887</strain>
    </source>
</reference>
<organism evidence="2 3">
    <name type="scientific">Wickerhamomyces pijperi</name>
    <name type="common">Yeast</name>
    <name type="synonym">Pichia pijperi</name>
    <dbReference type="NCBI Taxonomy" id="599730"/>
    <lineage>
        <taxon>Eukaryota</taxon>
        <taxon>Fungi</taxon>
        <taxon>Dikarya</taxon>
        <taxon>Ascomycota</taxon>
        <taxon>Saccharomycotina</taxon>
        <taxon>Saccharomycetes</taxon>
        <taxon>Phaffomycetales</taxon>
        <taxon>Wickerhamomycetaceae</taxon>
        <taxon>Wickerhamomyces</taxon>
    </lineage>
</organism>
<dbReference type="PROSITE" id="PS50005">
    <property type="entry name" value="TPR"/>
    <property type="match status" value="1"/>
</dbReference>
<dbReference type="GO" id="GO:0051087">
    <property type="term" value="F:protein-folding chaperone binding"/>
    <property type="evidence" value="ECO:0007669"/>
    <property type="project" value="InterPro"/>
</dbReference>
<evidence type="ECO:0000256" key="1">
    <source>
        <dbReference type="PROSITE-ProRule" id="PRU00339"/>
    </source>
</evidence>
<protein>
    <recommendedName>
        <fullName evidence="4">Tetratricopeptide repeat protein</fullName>
    </recommendedName>
</protein>
<keyword evidence="1" id="KW-0802">TPR repeat</keyword>
<gene>
    <name evidence="2" type="ORF">WICPIJ_002796</name>
</gene>
<dbReference type="Gene3D" id="1.25.40.10">
    <property type="entry name" value="Tetratricopeptide repeat domain"/>
    <property type="match status" value="1"/>
</dbReference>
<feature type="repeat" description="TPR" evidence="1">
    <location>
        <begin position="3"/>
        <end position="36"/>
    </location>
</feature>
<dbReference type="InterPro" id="IPR044563">
    <property type="entry name" value="Sgt1-like"/>
</dbReference>
<accession>A0A9P8TPI2</accession>